<dbReference type="GO" id="GO:0015293">
    <property type="term" value="F:symporter activity"/>
    <property type="evidence" value="ECO:0007669"/>
    <property type="project" value="UniProtKB-KW"/>
</dbReference>
<organism evidence="14 15">
    <name type="scientific">Parahaliea mediterranea</name>
    <dbReference type="NCBI Taxonomy" id="651086"/>
    <lineage>
        <taxon>Bacteria</taxon>
        <taxon>Pseudomonadati</taxon>
        <taxon>Pseudomonadota</taxon>
        <taxon>Gammaproteobacteria</taxon>
        <taxon>Cellvibrionales</taxon>
        <taxon>Halieaceae</taxon>
        <taxon>Parahaliea</taxon>
    </lineage>
</organism>
<dbReference type="InterPro" id="IPR018212">
    <property type="entry name" value="Na/solute_symporter_CS"/>
</dbReference>
<dbReference type="PANTHER" id="PTHR48086">
    <property type="entry name" value="SODIUM/PROLINE SYMPORTER-RELATED"/>
    <property type="match status" value="1"/>
</dbReference>
<keyword evidence="3" id="KW-0813">Transport</keyword>
<comment type="similarity">
    <text evidence="2 12">Belongs to the sodium:solute symporter (SSF) (TC 2.A.21) family.</text>
</comment>
<feature type="transmembrane region" description="Helical" evidence="13">
    <location>
        <begin position="400"/>
        <end position="420"/>
    </location>
</feature>
<feature type="transmembrane region" description="Helical" evidence="13">
    <location>
        <begin position="294"/>
        <end position="320"/>
    </location>
</feature>
<dbReference type="PROSITE" id="PS50283">
    <property type="entry name" value="NA_SOLUT_SYMP_3"/>
    <property type="match status" value="1"/>
</dbReference>
<evidence type="ECO:0000256" key="4">
    <source>
        <dbReference type="ARBA" id="ARBA00022475"/>
    </source>
</evidence>
<evidence type="ECO:0000256" key="10">
    <source>
        <dbReference type="ARBA" id="ARBA00023136"/>
    </source>
</evidence>
<reference evidence="14" key="1">
    <citation type="submission" date="2021-02" db="EMBL/GenBank/DDBJ databases">
        <title>PHA producing bacteria isolated from coastal sediment in Guangdong, Shenzhen.</title>
        <authorList>
            <person name="Zheng W."/>
            <person name="Yu S."/>
            <person name="Huang Y."/>
        </authorList>
    </citation>
    <scope>NUCLEOTIDE SEQUENCE</scope>
    <source>
        <strain evidence="14">TN14-10</strain>
    </source>
</reference>
<feature type="transmembrane region" description="Helical" evidence="13">
    <location>
        <begin position="426"/>
        <end position="450"/>
    </location>
</feature>
<comment type="caution">
    <text evidence="14">The sequence shown here is derived from an EMBL/GenBank/DDBJ whole genome shotgun (WGS) entry which is preliminary data.</text>
</comment>
<keyword evidence="9" id="KW-0406">Ion transport</keyword>
<sequence length="560" mass="58844">MPLSMALSPVAFAAAPGPVGEVSQQALNPVAIGMFLLFVLVTLLITWWAARRTRSSGDFYNAGGQISGLQNGAAIAGDFMSAASFLGITGLIFLGGFDGLVLALGAFSAWPLMLFLLARRVRNLGRFTFIDVVSERLERTRIRLVAISGTLTVVILYLIAQMVGAGKLIQLLFGLPYEVAVIAVSALVLAYVTFGGMLATTWVQIVKAILLLTGVTVCAVLVMYHAGFSFDTLLVEATAAHPRGDAILRAGQIFDDPVQVTTTLVAMLFGTLGLPHILMRLYTVPDMVQAKRSAFYASLFMGYFYLALIVLGFGSVMLLYGNPEFFEPGGGLVGGGNMASIHLASAVGGDVLTGFMSAVTFATILAVVAGLTVSGAAAISHDLYAEVMCKGQPDPARELFLTRVTTVTIGVIAVVLGILFQDENVAFIATMPMVVAASVNFPLLFLSLFWSGLTTRGAVIGAVLGLVSSVVLIVIGPQVWVSVLGFEAPLFPYDYPALFTLPLALAACWLFSVTDRSTRGTKDRANYHALLLRSEFGDAASSAADGGEAVAGAPAAGGRV</sequence>
<feature type="transmembrane region" description="Helical" evidence="13">
    <location>
        <begin position="29"/>
        <end position="50"/>
    </location>
</feature>
<dbReference type="PROSITE" id="PS00456">
    <property type="entry name" value="NA_SOLUT_SYMP_1"/>
    <property type="match status" value="1"/>
</dbReference>
<dbReference type="GO" id="GO:0015123">
    <property type="term" value="F:acetate transmembrane transporter activity"/>
    <property type="evidence" value="ECO:0007669"/>
    <property type="project" value="TreeGrafter"/>
</dbReference>
<feature type="transmembrane region" description="Helical" evidence="13">
    <location>
        <begin position="175"/>
        <end position="194"/>
    </location>
</feature>
<dbReference type="InterPro" id="IPR001734">
    <property type="entry name" value="Na/solute_symporter"/>
</dbReference>
<feature type="transmembrane region" description="Helical" evidence="13">
    <location>
        <begin position="100"/>
        <end position="118"/>
    </location>
</feature>
<keyword evidence="7 13" id="KW-1133">Transmembrane helix</keyword>
<evidence type="ECO:0000256" key="8">
    <source>
        <dbReference type="ARBA" id="ARBA00023053"/>
    </source>
</evidence>
<gene>
    <name evidence="14" type="primary">actP</name>
    <name evidence="14" type="ORF">JYP50_12165</name>
</gene>
<evidence type="ECO:0000256" key="6">
    <source>
        <dbReference type="ARBA" id="ARBA00022847"/>
    </source>
</evidence>
<dbReference type="GO" id="GO:0006847">
    <property type="term" value="P:plasma membrane acetate transport"/>
    <property type="evidence" value="ECO:0007669"/>
    <property type="project" value="TreeGrafter"/>
</dbReference>
<keyword evidence="11" id="KW-0739">Sodium transport</keyword>
<evidence type="ECO:0000256" key="2">
    <source>
        <dbReference type="ARBA" id="ARBA00006434"/>
    </source>
</evidence>
<evidence type="ECO:0000313" key="14">
    <source>
        <dbReference type="EMBL" id="MBN7797353.1"/>
    </source>
</evidence>
<dbReference type="InterPro" id="IPR038377">
    <property type="entry name" value="Na/Glc_symporter_sf"/>
</dbReference>
<comment type="subcellular location">
    <subcellularLocation>
        <location evidence="1">Cell membrane</location>
        <topology evidence="1">Multi-pass membrane protein</topology>
    </subcellularLocation>
</comment>
<dbReference type="Proteomes" id="UP000664303">
    <property type="component" value="Unassembled WGS sequence"/>
</dbReference>
<evidence type="ECO:0000256" key="11">
    <source>
        <dbReference type="ARBA" id="ARBA00023201"/>
    </source>
</evidence>
<evidence type="ECO:0000313" key="15">
    <source>
        <dbReference type="Proteomes" id="UP000664303"/>
    </source>
</evidence>
<evidence type="ECO:0000256" key="3">
    <source>
        <dbReference type="ARBA" id="ARBA00022448"/>
    </source>
</evidence>
<evidence type="ECO:0000256" key="9">
    <source>
        <dbReference type="ARBA" id="ARBA00023065"/>
    </source>
</evidence>
<dbReference type="GO" id="GO:0006814">
    <property type="term" value="P:sodium ion transport"/>
    <property type="evidence" value="ECO:0007669"/>
    <property type="project" value="UniProtKB-KW"/>
</dbReference>
<dbReference type="InterPro" id="IPR050277">
    <property type="entry name" value="Sodium:Solute_Symporter"/>
</dbReference>
<feature type="transmembrane region" description="Helical" evidence="13">
    <location>
        <begin position="71"/>
        <end position="94"/>
    </location>
</feature>
<dbReference type="CDD" id="cd11480">
    <property type="entry name" value="SLC5sbd_u4"/>
    <property type="match status" value="1"/>
</dbReference>
<dbReference type="Gene3D" id="1.20.1730.10">
    <property type="entry name" value="Sodium/glucose cotransporter"/>
    <property type="match status" value="1"/>
</dbReference>
<keyword evidence="10 13" id="KW-0472">Membrane</keyword>
<keyword evidence="15" id="KW-1185">Reference proteome</keyword>
<keyword evidence="8" id="KW-0915">Sodium</keyword>
<feature type="transmembrane region" description="Helical" evidence="13">
    <location>
        <begin position="355"/>
        <end position="379"/>
    </location>
</feature>
<name>A0A939DFX9_9GAMM</name>
<feature type="transmembrane region" description="Helical" evidence="13">
    <location>
        <begin position="206"/>
        <end position="226"/>
    </location>
</feature>
<accession>A0A939DFX9</accession>
<dbReference type="AlphaFoldDB" id="A0A939DFX9"/>
<protein>
    <submittedName>
        <fullName evidence="14">Cation acetate symporter</fullName>
    </submittedName>
</protein>
<keyword evidence="4" id="KW-1003">Cell membrane</keyword>
<evidence type="ECO:0000256" key="7">
    <source>
        <dbReference type="ARBA" id="ARBA00022989"/>
    </source>
</evidence>
<dbReference type="PANTHER" id="PTHR48086:SF6">
    <property type="entry name" value="CATION_ACETATE SYMPORTER ACTP"/>
    <property type="match status" value="1"/>
</dbReference>
<feature type="transmembrane region" description="Helical" evidence="13">
    <location>
        <begin position="457"/>
        <end position="475"/>
    </location>
</feature>
<dbReference type="EMBL" id="JAFKCZ010000008">
    <property type="protein sequence ID" value="MBN7797353.1"/>
    <property type="molecule type" value="Genomic_DNA"/>
</dbReference>
<keyword evidence="5 13" id="KW-0812">Transmembrane</keyword>
<evidence type="ECO:0000256" key="12">
    <source>
        <dbReference type="RuleBase" id="RU362091"/>
    </source>
</evidence>
<proteinExistence type="inferred from homology"/>
<evidence type="ECO:0000256" key="13">
    <source>
        <dbReference type="SAM" id="Phobius"/>
    </source>
</evidence>
<keyword evidence="6" id="KW-0769">Symport</keyword>
<feature type="transmembrane region" description="Helical" evidence="13">
    <location>
        <begin position="144"/>
        <end position="163"/>
    </location>
</feature>
<evidence type="ECO:0000256" key="1">
    <source>
        <dbReference type="ARBA" id="ARBA00004651"/>
    </source>
</evidence>
<feature type="transmembrane region" description="Helical" evidence="13">
    <location>
        <begin position="264"/>
        <end position="282"/>
    </location>
</feature>
<feature type="transmembrane region" description="Helical" evidence="13">
    <location>
        <begin position="495"/>
        <end position="514"/>
    </location>
</feature>
<evidence type="ECO:0000256" key="5">
    <source>
        <dbReference type="ARBA" id="ARBA00022692"/>
    </source>
</evidence>
<dbReference type="Pfam" id="PF00474">
    <property type="entry name" value="SSF"/>
    <property type="match status" value="1"/>
</dbReference>
<dbReference type="GO" id="GO:0005886">
    <property type="term" value="C:plasma membrane"/>
    <property type="evidence" value="ECO:0007669"/>
    <property type="project" value="UniProtKB-SubCell"/>
</dbReference>